<evidence type="ECO:0000313" key="2">
    <source>
        <dbReference type="EMBL" id="CRO74501.1"/>
    </source>
</evidence>
<gene>
    <name evidence="2" type="ORF">PAERUG_P19_London_7_VIM_2_05_10_02407</name>
</gene>
<feature type="coiled-coil region" evidence="1">
    <location>
        <begin position="58"/>
        <end position="113"/>
    </location>
</feature>
<accession>A0A9P1VY87</accession>
<proteinExistence type="predicted"/>
<evidence type="ECO:0000313" key="3">
    <source>
        <dbReference type="Proteomes" id="UP000045039"/>
    </source>
</evidence>
<protein>
    <submittedName>
        <fullName evidence="2">Uncharacterized protein</fullName>
    </submittedName>
</protein>
<reference evidence="3" key="1">
    <citation type="submission" date="2015-06" db="EMBL/GenBank/DDBJ databases">
        <authorList>
            <person name="Radhakrishnan Rajesh"/>
            <person name="Underwood Anthony"/>
            <person name="Al-Shahib Ali"/>
        </authorList>
    </citation>
    <scope>NUCLEOTIDE SEQUENCE [LARGE SCALE GENOMIC DNA]</scope>
    <source>
        <strain evidence="3">P19_London_7_VIM_2_05_10</strain>
    </source>
</reference>
<organism evidence="2 3">
    <name type="scientific">Pseudomonas aeruginosa</name>
    <dbReference type="NCBI Taxonomy" id="287"/>
    <lineage>
        <taxon>Bacteria</taxon>
        <taxon>Pseudomonadati</taxon>
        <taxon>Pseudomonadota</taxon>
        <taxon>Gammaproteobacteria</taxon>
        <taxon>Pseudomonadales</taxon>
        <taxon>Pseudomonadaceae</taxon>
        <taxon>Pseudomonas</taxon>
    </lineage>
</organism>
<sequence length="247" mass="27983">MSERYRVEQTGKGFWPYCVRAGNGTRDLYVGHKKTCDRVAAELTTAFRDGEFVGKGLYDALAAEAQALREEVARAEQHRNDQADLIVSLRTEVAALRMARDDLKLERDLARQNFCDEQAANYQLQAHLKACLGELSELRARVVVLPSVDNVMNIVMRYQWNEKTNVTGTTNWAANLGMRVVEEVKRLNGKTVSEGLLREVVRHLGNWLELHECECDGGFHYCGRDQVAKTNRELRALLNQDKENGNG</sequence>
<comment type="caution">
    <text evidence="2">The sequence shown here is derived from an EMBL/GenBank/DDBJ whole genome shotgun (WGS) entry which is preliminary data.</text>
</comment>
<evidence type="ECO:0000256" key="1">
    <source>
        <dbReference type="SAM" id="Coils"/>
    </source>
</evidence>
<dbReference type="EMBL" id="CVVU01000155">
    <property type="protein sequence ID" value="CRO74501.1"/>
    <property type="molecule type" value="Genomic_DNA"/>
</dbReference>
<name>A0A9P1VY87_PSEAI</name>
<dbReference type="Proteomes" id="UP000045039">
    <property type="component" value="Unassembled WGS sequence"/>
</dbReference>
<dbReference type="AlphaFoldDB" id="A0A9P1VY87"/>
<keyword evidence="1" id="KW-0175">Coiled coil</keyword>
<dbReference type="RefSeq" id="WP_025297377.1">
    <property type="nucleotide sequence ID" value="NZ_CAADQL010001131.1"/>
</dbReference>